<feature type="signal peptide" evidence="2">
    <location>
        <begin position="1"/>
        <end position="18"/>
    </location>
</feature>
<organism evidence="3">
    <name type="scientific">Babesia canis canis</name>
    <dbReference type="NCBI Taxonomy" id="167443"/>
    <lineage>
        <taxon>Eukaryota</taxon>
        <taxon>Sar</taxon>
        <taxon>Alveolata</taxon>
        <taxon>Apicomplexa</taxon>
        <taxon>Aconoidasida</taxon>
        <taxon>Piroplasmida</taxon>
        <taxon>Babesiidae</taxon>
        <taxon>Babesia</taxon>
    </lineage>
</organism>
<reference evidence="3" key="1">
    <citation type="submission" date="2015-04" db="EMBL/GenBank/DDBJ databases">
        <title>Molecular identification and antigenic characterization of a merozoite surface antigen and a secreted antigen of Babesia canis canis (BccMSA1 and BccSA1).</title>
        <authorList>
            <person name="Cao S."/>
        </authorList>
    </citation>
    <scope>NUCLEOTIDE SEQUENCE</scope>
</reference>
<accession>A0A0N9EJH6</accession>
<keyword evidence="3" id="KW-0477">Merozoite</keyword>
<feature type="compositionally biased region" description="Low complexity" evidence="1">
    <location>
        <begin position="227"/>
        <end position="238"/>
    </location>
</feature>
<feature type="region of interest" description="Disordered" evidence="1">
    <location>
        <begin position="134"/>
        <end position="252"/>
    </location>
</feature>
<feature type="compositionally biased region" description="Polar residues" evidence="1">
    <location>
        <begin position="277"/>
        <end position="297"/>
    </location>
</feature>
<evidence type="ECO:0000313" key="3">
    <source>
        <dbReference type="EMBL" id="ALF45305.1"/>
    </source>
</evidence>
<feature type="compositionally biased region" description="Low complexity" evidence="1">
    <location>
        <begin position="166"/>
        <end position="211"/>
    </location>
</feature>
<feature type="chain" id="PRO_5006034917" evidence="2">
    <location>
        <begin position="19"/>
        <end position="321"/>
    </location>
</feature>
<evidence type="ECO:0000256" key="2">
    <source>
        <dbReference type="SAM" id="SignalP"/>
    </source>
</evidence>
<name>A0A0N9EJH6_BABCA</name>
<feature type="compositionally biased region" description="Polar residues" evidence="1">
    <location>
        <begin position="212"/>
        <end position="226"/>
    </location>
</feature>
<protein>
    <submittedName>
        <fullName evidence="3">Merozoite surface antigen 1</fullName>
    </submittedName>
</protein>
<sequence>MMLLFALSTLVTFAFCDGENTILLSNVEFHTPVSSVKLLKEYSSNQESMAVIMMLTEMPNTSGKLTDGKVHVANDNVKCADLALAYQELKKAGKVTSWSPTDDNDKVVPHGIWFIEGVYETDKMFEVYKTLTDPEDPSEVTRLTTVSGASGSAQSQPGVTTGGVSGSAASASGSSGSTTSHSTTVTTTSTSTVSTPSSGTSTSTSTDRSSVLGTQTSYSAESSVHKSSVVASTQSTTSENAESVEKQSKAAVQEPKNVLMILTKCDLNAKVTEEQIRSQGNPESNGSSSEPTAASPKLTTAASGFTAAITPLFMVPLMFFA</sequence>
<dbReference type="AlphaFoldDB" id="A0A0N9EJH6"/>
<proteinExistence type="evidence at transcript level"/>
<evidence type="ECO:0000256" key="1">
    <source>
        <dbReference type="SAM" id="MobiDB-lite"/>
    </source>
</evidence>
<feature type="compositionally biased region" description="Low complexity" evidence="1">
    <location>
        <begin position="147"/>
        <end position="159"/>
    </location>
</feature>
<feature type="region of interest" description="Disordered" evidence="1">
    <location>
        <begin position="273"/>
        <end position="297"/>
    </location>
</feature>
<keyword evidence="2" id="KW-0732">Signal</keyword>
<dbReference type="EMBL" id="KR134351">
    <property type="protein sequence ID" value="ALF45305.1"/>
    <property type="molecule type" value="mRNA"/>
</dbReference>